<reference evidence="6" key="1">
    <citation type="submission" date="2010-10" db="EMBL/GenBank/DDBJ databases">
        <title>The complete genome of Halanaerobium praevalens DSM 2228.</title>
        <authorList>
            <consortium name="US DOE Joint Genome Institute (JGI-PGF)"/>
            <person name="Lucas S."/>
            <person name="Copeland A."/>
            <person name="Lapidus A."/>
            <person name="Glavina del Rio T."/>
            <person name="Dalin E."/>
            <person name="Tice H."/>
            <person name="Bruce D."/>
            <person name="Goodwin L."/>
            <person name="Pitluck S."/>
            <person name="Kyrpides N."/>
            <person name="Mavromatis K."/>
            <person name="Ivanova N."/>
            <person name="Ovchinnikova G."/>
            <person name="Chertkov O."/>
            <person name="Detter J.C."/>
            <person name="Han C."/>
            <person name="Larimer F."/>
            <person name="Land M."/>
            <person name="Hauser L."/>
            <person name="Markowitz V."/>
            <person name="Cheng J.-F."/>
            <person name="Hugenholtz P."/>
            <person name="Woyke T."/>
            <person name="Wu D."/>
            <person name="Tindall B."/>
            <person name="Pomrenke H.G."/>
            <person name="Brambilla E."/>
            <person name="Klenk H.-P."/>
            <person name="Eisen J.A."/>
        </authorList>
    </citation>
    <scope>NUCLEOTIDE SEQUENCE [LARGE SCALE GENOMIC DNA]</scope>
    <source>
        <strain evidence="6">ATCC 33744 / DSM 2228 / GSL</strain>
    </source>
</reference>
<dbReference type="GO" id="GO:0004222">
    <property type="term" value="F:metalloendopeptidase activity"/>
    <property type="evidence" value="ECO:0007669"/>
    <property type="project" value="InterPro"/>
</dbReference>
<dbReference type="SUPFAM" id="SSF63411">
    <property type="entry name" value="LuxS/MPP-like metallohydrolase"/>
    <property type="match status" value="2"/>
</dbReference>
<reference evidence="5 6" key="2">
    <citation type="journal article" date="2011" name="Stand. Genomic Sci.">
        <title>Complete genome sequence of the extremely halophilic Halanaerobium praevalens type strain (GSL).</title>
        <authorList>
            <person name="Ivanova N."/>
            <person name="Sikorski J."/>
            <person name="Chertkov O."/>
            <person name="Nolan M."/>
            <person name="Lucas S."/>
            <person name="Hammon N."/>
            <person name="Deshpande S."/>
            <person name="Cheng J.F."/>
            <person name="Tapia R."/>
            <person name="Han C."/>
            <person name="Goodwin L."/>
            <person name="Pitluck S."/>
            <person name="Huntemann M."/>
            <person name="Liolios K."/>
            <person name="Pagani I."/>
            <person name="Mavromatis K."/>
            <person name="Ovchinikova G."/>
            <person name="Pati A."/>
            <person name="Chen A."/>
            <person name="Palaniappan K."/>
            <person name="Land M."/>
            <person name="Hauser L."/>
            <person name="Brambilla E.M."/>
            <person name="Kannan K.P."/>
            <person name="Rohde M."/>
            <person name="Tindall B.J."/>
            <person name="Goker M."/>
            <person name="Detter J.C."/>
            <person name="Woyke T."/>
            <person name="Bristow J."/>
            <person name="Eisen J.A."/>
            <person name="Markowitz V."/>
            <person name="Hugenholtz P."/>
            <person name="Kyrpides N.C."/>
            <person name="Klenk H.P."/>
            <person name="Lapidus A."/>
        </authorList>
    </citation>
    <scope>NUCLEOTIDE SEQUENCE [LARGE SCALE GENOMIC DNA]</scope>
    <source>
        <strain evidence="6">ATCC 33744 / DSM 2228 / GSL</strain>
    </source>
</reference>
<dbReference type="InterPro" id="IPR011249">
    <property type="entry name" value="Metalloenz_LuxS/M16"/>
</dbReference>
<dbReference type="eggNOG" id="COG0612">
    <property type="taxonomic scope" value="Bacteria"/>
</dbReference>
<dbReference type="GO" id="GO:0046872">
    <property type="term" value="F:metal ion binding"/>
    <property type="evidence" value="ECO:0007669"/>
    <property type="project" value="InterPro"/>
</dbReference>
<feature type="domain" description="Peptidase M16 C-terminal" evidence="4">
    <location>
        <begin position="209"/>
        <end position="386"/>
    </location>
</feature>
<evidence type="ECO:0000259" key="3">
    <source>
        <dbReference type="Pfam" id="PF00675"/>
    </source>
</evidence>
<dbReference type="InterPro" id="IPR007863">
    <property type="entry name" value="Peptidase_M16_C"/>
</dbReference>
<dbReference type="Pfam" id="PF05193">
    <property type="entry name" value="Peptidase_M16_C"/>
    <property type="match status" value="1"/>
</dbReference>
<dbReference type="PROSITE" id="PS00143">
    <property type="entry name" value="INSULINASE"/>
    <property type="match status" value="1"/>
</dbReference>
<dbReference type="HOGENOM" id="CLU_009902_1_1_9"/>
<dbReference type="AlphaFoldDB" id="E3DMI8"/>
<proteinExistence type="inferred from homology"/>
<dbReference type="EMBL" id="CP002175">
    <property type="protein sequence ID" value="ADO77396.1"/>
    <property type="molecule type" value="Genomic_DNA"/>
</dbReference>
<evidence type="ECO:0000313" key="5">
    <source>
        <dbReference type="EMBL" id="ADO77396.1"/>
    </source>
</evidence>
<gene>
    <name evidence="5" type="ordered locus">Hprae_1259</name>
</gene>
<dbReference type="STRING" id="572479.Hprae_1259"/>
<dbReference type="Gene3D" id="3.30.830.10">
    <property type="entry name" value="Metalloenzyme, LuxS/M16 peptidase-like"/>
    <property type="match status" value="2"/>
</dbReference>
<evidence type="ECO:0000259" key="4">
    <source>
        <dbReference type="Pfam" id="PF05193"/>
    </source>
</evidence>
<evidence type="ECO:0000256" key="1">
    <source>
        <dbReference type="ARBA" id="ARBA00007261"/>
    </source>
</evidence>
<comment type="similarity">
    <text evidence="1 2">Belongs to the peptidase M16 family.</text>
</comment>
<sequence length="459" mass="53024">MKKIKNMILIKKENLLLTAIILLSFFLFLSPAIKAEKIELVKPDYQSFKLDNGLEFMVFPDHSLPLIRYSIYYNVGSIDEAKTNTGISHFLEHLMFLGTKNLPEANIDDLISSVGGQLNAATSYDYTYYYHEVPSSMLELVMALESDRMNNLKFDPKEINREREVIKQERRMRTENNIFAKGFEEIRAEIFKDTYLEHSVIGWMDDLNNISVSDLKNHYQRYYSPNNALVVVSGDVKMEQVKKFAKEYYSDYQPAAIKAKDLELKLDQNKNRHQVYLDTNMPYALQLYQIPAADNLEITAIEIFLDILANNQSSRLQQKLKREKGLILASGGFSYPLRSDSFALVYFIPRNENLVKKAQTAFDQQMQKILNQGITEAEFKLVKKQYQKSLIFSQKDINSAASTYALNKLRFDQSDLLAAKIDYINNLNKDELIRIAKKYFSKSKQKTGYILPQNKGGAQ</sequence>
<accession>E3DMI8</accession>
<dbReference type="PANTHER" id="PTHR11851:SF49">
    <property type="entry name" value="MITOCHONDRIAL-PROCESSING PEPTIDASE SUBUNIT ALPHA"/>
    <property type="match status" value="1"/>
</dbReference>
<dbReference type="GO" id="GO:0006508">
    <property type="term" value="P:proteolysis"/>
    <property type="evidence" value="ECO:0007669"/>
    <property type="project" value="InterPro"/>
</dbReference>
<evidence type="ECO:0000256" key="2">
    <source>
        <dbReference type="RuleBase" id="RU004447"/>
    </source>
</evidence>
<dbReference type="Proteomes" id="UP000006866">
    <property type="component" value="Chromosome"/>
</dbReference>
<dbReference type="KEGG" id="hpk:Hprae_1259"/>
<dbReference type="InterPro" id="IPR011765">
    <property type="entry name" value="Pept_M16_N"/>
</dbReference>
<evidence type="ECO:0000313" key="6">
    <source>
        <dbReference type="Proteomes" id="UP000006866"/>
    </source>
</evidence>
<dbReference type="RefSeq" id="WP_014553423.1">
    <property type="nucleotide sequence ID" value="NC_017455.1"/>
</dbReference>
<dbReference type="PATRIC" id="fig|572479.3.peg.1273"/>
<protein>
    <submittedName>
        <fullName evidence="5">Peptidase M16 domain protein</fullName>
    </submittedName>
</protein>
<organism evidence="5 6">
    <name type="scientific">Halanaerobium praevalens (strain ATCC 33744 / DSM 2228 / GSL)</name>
    <dbReference type="NCBI Taxonomy" id="572479"/>
    <lineage>
        <taxon>Bacteria</taxon>
        <taxon>Bacillati</taxon>
        <taxon>Bacillota</taxon>
        <taxon>Clostridia</taxon>
        <taxon>Halanaerobiales</taxon>
        <taxon>Halanaerobiaceae</taxon>
        <taxon>Halanaerobium</taxon>
    </lineage>
</organism>
<name>E3DMI8_HALPG</name>
<keyword evidence="6" id="KW-1185">Reference proteome</keyword>
<feature type="domain" description="Peptidase M16 N-terminal" evidence="3">
    <location>
        <begin position="70"/>
        <end position="200"/>
    </location>
</feature>
<dbReference type="InterPro" id="IPR001431">
    <property type="entry name" value="Pept_M16_Zn_BS"/>
</dbReference>
<dbReference type="PANTHER" id="PTHR11851">
    <property type="entry name" value="METALLOPROTEASE"/>
    <property type="match status" value="1"/>
</dbReference>
<dbReference type="Pfam" id="PF00675">
    <property type="entry name" value="Peptidase_M16"/>
    <property type="match status" value="1"/>
</dbReference>
<dbReference type="InterPro" id="IPR050361">
    <property type="entry name" value="MPP/UQCRC_Complex"/>
</dbReference>